<name>A0A376MXE3_ECOLX</name>
<protein>
    <submittedName>
        <fullName evidence="1">Autotransporter beta-domain-containing protein</fullName>
    </submittedName>
</protein>
<gene>
    <name evidence="1" type="ORF">NCTC11112_05485</name>
</gene>
<accession>A0A376MXE3</accession>
<reference evidence="1 2" key="1">
    <citation type="submission" date="2018-06" db="EMBL/GenBank/DDBJ databases">
        <authorList>
            <consortium name="Pathogen Informatics"/>
            <person name="Doyle S."/>
        </authorList>
    </citation>
    <scope>NUCLEOTIDE SEQUENCE [LARGE SCALE GENOMIC DNA]</scope>
    <source>
        <strain evidence="1 2">NCTC11112</strain>
    </source>
</reference>
<proteinExistence type="predicted"/>
<dbReference type="EMBL" id="UGAW01000001">
    <property type="protein sequence ID" value="STG54880.1"/>
    <property type="molecule type" value="Genomic_DNA"/>
</dbReference>
<sequence length="47" mass="5010">MLALRKTIDLSESQTMSLEYGIARLDATVRRKAGDNGVQAVTASSLA</sequence>
<evidence type="ECO:0000313" key="2">
    <source>
        <dbReference type="Proteomes" id="UP000254817"/>
    </source>
</evidence>
<dbReference type="Proteomes" id="UP000254817">
    <property type="component" value="Unassembled WGS sequence"/>
</dbReference>
<evidence type="ECO:0000313" key="1">
    <source>
        <dbReference type="EMBL" id="STG54880.1"/>
    </source>
</evidence>
<organism evidence="1 2">
    <name type="scientific">Escherichia coli</name>
    <dbReference type="NCBI Taxonomy" id="562"/>
    <lineage>
        <taxon>Bacteria</taxon>
        <taxon>Pseudomonadati</taxon>
        <taxon>Pseudomonadota</taxon>
        <taxon>Gammaproteobacteria</taxon>
        <taxon>Enterobacterales</taxon>
        <taxon>Enterobacteriaceae</taxon>
        <taxon>Escherichia</taxon>
    </lineage>
</organism>
<dbReference type="AlphaFoldDB" id="A0A376MXE3"/>